<dbReference type="PANTHER" id="PTHR22667">
    <property type="entry name" value="AT01380P-RELATED"/>
    <property type="match status" value="1"/>
</dbReference>
<dbReference type="Proteomes" id="UP000694904">
    <property type="component" value="Chromosome X"/>
</dbReference>
<dbReference type="InterPro" id="IPR031750">
    <property type="entry name" value="DUF4734"/>
</dbReference>
<gene>
    <name evidence="3" type="primary">LOC108618458</name>
</gene>
<dbReference type="InterPro" id="IPR011705">
    <property type="entry name" value="BACK"/>
</dbReference>
<organism evidence="2 3">
    <name type="scientific">Drosophila arizonae</name>
    <name type="common">Fruit fly</name>
    <dbReference type="NCBI Taxonomy" id="7263"/>
    <lineage>
        <taxon>Eukaryota</taxon>
        <taxon>Metazoa</taxon>
        <taxon>Ecdysozoa</taxon>
        <taxon>Arthropoda</taxon>
        <taxon>Hexapoda</taxon>
        <taxon>Insecta</taxon>
        <taxon>Pterygota</taxon>
        <taxon>Neoptera</taxon>
        <taxon>Endopterygota</taxon>
        <taxon>Diptera</taxon>
        <taxon>Brachycera</taxon>
        <taxon>Muscomorpha</taxon>
        <taxon>Ephydroidea</taxon>
        <taxon>Drosophilidae</taxon>
        <taxon>Drosophila</taxon>
    </lineage>
</organism>
<dbReference type="GeneID" id="108618458"/>
<reference evidence="3" key="3">
    <citation type="submission" date="2025-08" db="UniProtKB">
        <authorList>
            <consortium name="RefSeq"/>
        </authorList>
    </citation>
    <scope>IDENTIFICATION</scope>
    <source>
        <tissue evidence="3">Whole organism</tissue>
    </source>
</reference>
<keyword evidence="2" id="KW-1185">Reference proteome</keyword>
<protein>
    <submittedName>
        <fullName evidence="3">Uncharacterized protein LOC108618458</fullName>
    </submittedName>
</protein>
<dbReference type="RefSeq" id="XP_017869969.1">
    <property type="nucleotide sequence ID" value="XM_018014480.1"/>
</dbReference>
<evidence type="ECO:0000313" key="2">
    <source>
        <dbReference type="Proteomes" id="UP000694904"/>
    </source>
</evidence>
<accession>A0ABM1PRY3</accession>
<evidence type="ECO:0000259" key="1">
    <source>
        <dbReference type="SMART" id="SM00875"/>
    </source>
</evidence>
<dbReference type="PANTHER" id="PTHR22667:SF0">
    <property type="entry name" value="AT01380P-RELATED"/>
    <property type="match status" value="1"/>
</dbReference>
<proteinExistence type="predicted"/>
<sequence>MFFDDFINFDDTSEESEGNEQSVYIHIPNSKFIIVKKGKECRRLYLDNQRTTPAERRARAIEAKRAAAVVRRLNPKPKYTVTIIIGTTEVVCDLELLQRNTDFFCRGKHGMAYGLPACDVSVEAFISIYKWMAKPNQIILPPMLMSVFKAAMYLRIKVLIDQFMDEFSDPYTAREEIGFHMFFGLHKMNLYMPFRKTMRVHKYFLTLIGTDEYIDLWPNALVSLLNSPYICVNSEMEVLIAVIIWLSHDYKSRCSHTDQLMNCVRFDSIPLEAVLQMRQKCAISGMGRLLYFPEIEKYLKFAPSHNNNVRYCNRRIWIYDQLCDYHHDAHCPMRNYITLEQFEHYQQELRKAPVLHWWHRHQLNPYVHNCRHEKCRRLSGPQGRR</sequence>
<dbReference type="Pfam" id="PF15881">
    <property type="entry name" value="DUF4734"/>
    <property type="match status" value="1"/>
</dbReference>
<dbReference type="Gene3D" id="1.25.40.420">
    <property type="match status" value="1"/>
</dbReference>
<dbReference type="Pfam" id="PF07707">
    <property type="entry name" value="BACK"/>
    <property type="match status" value="1"/>
</dbReference>
<reference evidence="2" key="2">
    <citation type="journal article" date="2016" name="G3 (Bethesda)">
        <title>Genome Evolution in Three Species of Cactophilic Drosophila.</title>
        <authorList>
            <person name="Sanchez-Flores A."/>
            <person name="Penazola F."/>
            <person name="Carpinteyro-Ponce J."/>
            <person name="Nazario-Yepiz N."/>
            <person name="Abreu-Goodger C."/>
            <person name="Machado C.A."/>
            <person name="Markow T.A."/>
        </authorList>
    </citation>
    <scope>NUCLEOTIDE SEQUENCE [LARGE SCALE GENOMIC DNA]</scope>
</reference>
<feature type="domain" description="BACK" evidence="1">
    <location>
        <begin position="182"/>
        <end position="278"/>
    </location>
</feature>
<evidence type="ECO:0000313" key="3">
    <source>
        <dbReference type="RefSeq" id="XP_017869969.1"/>
    </source>
</evidence>
<name>A0ABM1PRY3_DROAR</name>
<reference evidence="2" key="1">
    <citation type="journal article" date="1997" name="Nucleic Acids Res.">
        <title>tRNAscan-SE: a program for improved detection of transfer RNA genes in genomic sequence.</title>
        <authorList>
            <person name="Lowe T.M."/>
            <person name="Eddy S.R."/>
        </authorList>
    </citation>
    <scope>NUCLEOTIDE SEQUENCE [LARGE SCALE GENOMIC DNA]</scope>
</reference>
<dbReference type="SMART" id="SM00875">
    <property type="entry name" value="BACK"/>
    <property type="match status" value="1"/>
</dbReference>